<evidence type="ECO:0000259" key="9">
    <source>
        <dbReference type="Pfam" id="PF03372"/>
    </source>
</evidence>
<feature type="binding site" evidence="6">
    <location>
        <position position="8"/>
    </location>
    <ligand>
        <name>Mg(2+)</name>
        <dbReference type="ChEBI" id="CHEBI:18420"/>
        <label>1</label>
    </ligand>
</feature>
<evidence type="ECO:0000256" key="7">
    <source>
        <dbReference type="PIRSR" id="PIRSR604808-3"/>
    </source>
</evidence>
<feature type="binding site" evidence="6">
    <location>
        <position position="161"/>
    </location>
    <ligand>
        <name>Mg(2+)</name>
        <dbReference type="ChEBI" id="CHEBI:18420"/>
        <label>1</label>
    </ligand>
</feature>
<dbReference type="NCBIfam" id="TIGR00195">
    <property type="entry name" value="exoDNase_III"/>
    <property type="match status" value="1"/>
</dbReference>
<dbReference type="Pfam" id="PF03372">
    <property type="entry name" value="Exo_endo_phos"/>
    <property type="match status" value="1"/>
</dbReference>
<dbReference type="GO" id="GO:0008311">
    <property type="term" value="F:double-stranded DNA 3'-5' DNA exonuclease activity"/>
    <property type="evidence" value="ECO:0007669"/>
    <property type="project" value="UniProtKB-EC"/>
</dbReference>
<evidence type="ECO:0000313" key="11">
    <source>
        <dbReference type="Proteomes" id="UP000248857"/>
    </source>
</evidence>
<dbReference type="InterPro" id="IPR005135">
    <property type="entry name" value="Endo/exonuclease/phosphatase"/>
</dbReference>
<proteinExistence type="inferred from homology"/>
<feature type="binding site" evidence="6">
    <location>
        <position position="35"/>
    </location>
    <ligand>
        <name>Mg(2+)</name>
        <dbReference type="ChEBI" id="CHEBI:18420"/>
        <label>1</label>
    </ligand>
</feature>
<sequence>MTKISTWNVNSIRTRITHVTDWLQTNPVDVLCLQETKVVDADFPHTPFEEIGYQAEIFGQKAYNGVALISKSPLTNVQAGFTPVLEAAGKSLDEATFFDEQKRVITGVTASGLRVVNLYVPNGSSVGSEKYDYKLRWFRLLKQYMECLLAVKPKPILICGDFNIALEDRDIYKPEGREKHIMSTPVERESLRSILELGFADVFRKFTAESGHYSWWDYRAASFNRNMGWRIDHHYLTPELYERATSCTIDKAPRGLEKPSDHTPVTVEISD</sequence>
<dbReference type="AlphaFoldDB" id="A0A2W1JBK1"/>
<dbReference type="PANTHER" id="PTHR43250">
    <property type="entry name" value="EXODEOXYRIBONUCLEASE III"/>
    <property type="match status" value="1"/>
</dbReference>
<feature type="binding site" evidence="6">
    <location>
        <position position="261"/>
    </location>
    <ligand>
        <name>Mg(2+)</name>
        <dbReference type="ChEBI" id="CHEBI:18420"/>
        <label>1</label>
    </ligand>
</feature>
<dbReference type="NCBIfam" id="TIGR00633">
    <property type="entry name" value="xth"/>
    <property type="match status" value="1"/>
</dbReference>
<dbReference type="InterPro" id="IPR036691">
    <property type="entry name" value="Endo/exonu/phosph_ase_sf"/>
</dbReference>
<feature type="active site" evidence="5">
    <location>
        <position position="119"/>
    </location>
</feature>
<feature type="site" description="Interaction with DNA substrate" evidence="7">
    <location>
        <position position="262"/>
    </location>
</feature>
<feature type="binding site" evidence="6">
    <location>
        <position position="262"/>
    </location>
    <ligand>
        <name>Mg(2+)</name>
        <dbReference type="ChEBI" id="CHEBI:18420"/>
        <label>1</label>
    </ligand>
</feature>
<feature type="active site" description="Proton donor/acceptor" evidence="5">
    <location>
        <position position="161"/>
    </location>
</feature>
<keyword evidence="2 6" id="KW-0479">Metal-binding</keyword>
<evidence type="ECO:0000256" key="8">
    <source>
        <dbReference type="SAM" id="MobiDB-lite"/>
    </source>
</evidence>
<feature type="site" description="Important for catalytic activity" evidence="7">
    <location>
        <position position="232"/>
    </location>
</feature>
<comment type="cofactor">
    <cofactor evidence="6">
        <name>Mg(2+)</name>
        <dbReference type="ChEBI" id="CHEBI:18420"/>
    </cofactor>
    <cofactor evidence="6">
        <name>Mn(2+)</name>
        <dbReference type="ChEBI" id="CHEBI:29035"/>
    </cofactor>
    <text evidence="6">Probably binds two magnesium or manganese ions per subunit.</text>
</comment>
<comment type="caution">
    <text evidence="10">The sequence shown here is derived from an EMBL/GenBank/DDBJ whole genome shotgun (WGS) entry which is preliminary data.</text>
</comment>
<keyword evidence="11" id="KW-1185">Reference proteome</keyword>
<dbReference type="EC" id="3.1.11.2" evidence="10"/>
<keyword evidence="6" id="KW-0464">Manganese</keyword>
<evidence type="ECO:0000256" key="1">
    <source>
        <dbReference type="ARBA" id="ARBA00007092"/>
    </source>
</evidence>
<evidence type="ECO:0000256" key="4">
    <source>
        <dbReference type="ARBA" id="ARBA00022842"/>
    </source>
</evidence>
<dbReference type="GO" id="GO:0046872">
    <property type="term" value="F:metal ion binding"/>
    <property type="evidence" value="ECO:0007669"/>
    <property type="project" value="UniProtKB-KW"/>
</dbReference>
<protein>
    <submittedName>
        <fullName evidence="10">Exodeoxyribonuclease</fullName>
        <ecNumber evidence="10">3.1.11.2</ecNumber>
    </submittedName>
</protein>
<keyword evidence="4 6" id="KW-0460">Magnesium</keyword>
<feature type="compositionally biased region" description="Basic and acidic residues" evidence="8">
    <location>
        <begin position="252"/>
        <end position="261"/>
    </location>
</feature>
<feature type="active site" description="Proton acceptor" evidence="5">
    <location>
        <position position="262"/>
    </location>
</feature>
<organism evidence="10 11">
    <name type="scientific">Acaryochloris thomasi RCC1774</name>
    <dbReference type="NCBI Taxonomy" id="1764569"/>
    <lineage>
        <taxon>Bacteria</taxon>
        <taxon>Bacillati</taxon>
        <taxon>Cyanobacteriota</taxon>
        <taxon>Cyanophyceae</taxon>
        <taxon>Acaryochloridales</taxon>
        <taxon>Acaryochloridaceae</taxon>
        <taxon>Acaryochloris</taxon>
        <taxon>Acaryochloris thomasi</taxon>
    </lineage>
</organism>
<evidence type="ECO:0000256" key="5">
    <source>
        <dbReference type="PIRSR" id="PIRSR604808-1"/>
    </source>
</evidence>
<dbReference type="SUPFAM" id="SSF56219">
    <property type="entry name" value="DNase I-like"/>
    <property type="match status" value="1"/>
</dbReference>
<dbReference type="Gene3D" id="3.60.10.10">
    <property type="entry name" value="Endonuclease/exonuclease/phosphatase"/>
    <property type="match status" value="1"/>
</dbReference>
<feature type="binding site" evidence="6">
    <location>
        <position position="163"/>
    </location>
    <ligand>
        <name>Mg(2+)</name>
        <dbReference type="ChEBI" id="CHEBI:18420"/>
        <label>1</label>
    </ligand>
</feature>
<feature type="site" description="Transition state stabilizer" evidence="7">
    <location>
        <position position="163"/>
    </location>
</feature>
<dbReference type="Proteomes" id="UP000248857">
    <property type="component" value="Unassembled WGS sequence"/>
</dbReference>
<dbReference type="InterPro" id="IPR004808">
    <property type="entry name" value="AP_endonuc_1"/>
</dbReference>
<dbReference type="GO" id="GO:0006281">
    <property type="term" value="P:DNA repair"/>
    <property type="evidence" value="ECO:0007669"/>
    <property type="project" value="InterPro"/>
</dbReference>
<dbReference type="EMBL" id="PQWO01000019">
    <property type="protein sequence ID" value="PZD71276.1"/>
    <property type="molecule type" value="Genomic_DNA"/>
</dbReference>
<dbReference type="OrthoDB" id="9803914at2"/>
<dbReference type="RefSeq" id="WP_110988249.1">
    <property type="nucleotide sequence ID" value="NZ_CAWNWM010000019.1"/>
</dbReference>
<accession>A0A2W1JBK1</accession>
<name>A0A2W1JBK1_9CYAN</name>
<keyword evidence="3 10" id="KW-0378">Hydrolase</keyword>
<dbReference type="PROSITE" id="PS51435">
    <property type="entry name" value="AP_NUCLEASE_F1_4"/>
    <property type="match status" value="1"/>
</dbReference>
<evidence type="ECO:0000256" key="6">
    <source>
        <dbReference type="PIRSR" id="PIRSR604808-2"/>
    </source>
</evidence>
<feature type="domain" description="Endonuclease/exonuclease/phosphatase" evidence="9">
    <location>
        <begin position="6"/>
        <end position="262"/>
    </location>
</feature>
<comment type="similarity">
    <text evidence="1">Belongs to the DNA repair enzymes AP/ExoA family.</text>
</comment>
<dbReference type="InterPro" id="IPR037493">
    <property type="entry name" value="ExoIII-like"/>
</dbReference>
<evidence type="ECO:0000313" key="10">
    <source>
        <dbReference type="EMBL" id="PZD71276.1"/>
    </source>
</evidence>
<evidence type="ECO:0000256" key="2">
    <source>
        <dbReference type="ARBA" id="ARBA00022723"/>
    </source>
</evidence>
<feature type="region of interest" description="Disordered" evidence="8">
    <location>
        <begin position="252"/>
        <end position="271"/>
    </location>
</feature>
<reference evidence="10 11" key="1">
    <citation type="journal article" date="2018" name="Sci. Rep.">
        <title>A novel species of the marine cyanobacterium Acaryochloris with a unique pigment content and lifestyle.</title>
        <authorList>
            <person name="Partensky F."/>
            <person name="Six C."/>
            <person name="Ratin M."/>
            <person name="Garczarek L."/>
            <person name="Vaulot D."/>
            <person name="Probert I."/>
            <person name="Calteau A."/>
            <person name="Gourvil P."/>
            <person name="Marie D."/>
            <person name="Grebert T."/>
            <person name="Bouchier C."/>
            <person name="Le Panse S."/>
            <person name="Gachenot M."/>
            <person name="Rodriguez F."/>
            <person name="Garrido J.L."/>
        </authorList>
    </citation>
    <scope>NUCLEOTIDE SEQUENCE [LARGE SCALE GENOMIC DNA]</scope>
    <source>
        <strain evidence="10 11">RCC1774</strain>
    </source>
</reference>
<evidence type="ECO:0000256" key="3">
    <source>
        <dbReference type="ARBA" id="ARBA00022801"/>
    </source>
</evidence>
<gene>
    <name evidence="10" type="primary">exoA_1</name>
    <name evidence="10" type="ORF">C1752_07308</name>
</gene>
<dbReference type="PANTHER" id="PTHR43250:SF2">
    <property type="entry name" value="EXODEOXYRIBONUCLEASE III"/>
    <property type="match status" value="1"/>
</dbReference>
<dbReference type="CDD" id="cd09086">
    <property type="entry name" value="ExoIII-like_AP-endo"/>
    <property type="match status" value="1"/>
</dbReference>